<sequence>MEATDIQKKLKTIQKSLLAFDVDVCRVSDIDLHTKDQTYTPHLHTEQKATRSLDTTHGEKPHDIAVTAGQQRTDPRLTKWCGQGLKTGRPSTMVTTSFWPN</sequence>
<accession>A0ABD0J8Z8</accession>
<comment type="caution">
    <text evidence="2">The sequence shown here is derived from an EMBL/GenBank/DDBJ whole genome shotgun (WGS) entry which is preliminary data.</text>
</comment>
<dbReference type="EMBL" id="JACVVK020000559">
    <property type="protein sequence ID" value="KAK7466039.1"/>
    <property type="molecule type" value="Genomic_DNA"/>
</dbReference>
<name>A0ABD0J8Z8_9CAEN</name>
<organism evidence="2 3">
    <name type="scientific">Batillaria attramentaria</name>
    <dbReference type="NCBI Taxonomy" id="370345"/>
    <lineage>
        <taxon>Eukaryota</taxon>
        <taxon>Metazoa</taxon>
        <taxon>Spiralia</taxon>
        <taxon>Lophotrochozoa</taxon>
        <taxon>Mollusca</taxon>
        <taxon>Gastropoda</taxon>
        <taxon>Caenogastropoda</taxon>
        <taxon>Sorbeoconcha</taxon>
        <taxon>Cerithioidea</taxon>
        <taxon>Batillariidae</taxon>
        <taxon>Batillaria</taxon>
    </lineage>
</organism>
<dbReference type="Proteomes" id="UP001519460">
    <property type="component" value="Unassembled WGS sequence"/>
</dbReference>
<protein>
    <submittedName>
        <fullName evidence="2">Uncharacterized protein</fullName>
    </submittedName>
</protein>
<gene>
    <name evidence="2" type="ORF">BaRGS_00037409</name>
</gene>
<reference evidence="2 3" key="1">
    <citation type="journal article" date="2023" name="Sci. Data">
        <title>Genome assembly of the Korean intertidal mud-creeper Batillaria attramentaria.</title>
        <authorList>
            <person name="Patra A.K."/>
            <person name="Ho P.T."/>
            <person name="Jun S."/>
            <person name="Lee S.J."/>
            <person name="Kim Y."/>
            <person name="Won Y.J."/>
        </authorList>
    </citation>
    <scope>NUCLEOTIDE SEQUENCE [LARGE SCALE GENOMIC DNA]</scope>
    <source>
        <strain evidence="2">Wonlab-2016</strain>
    </source>
</reference>
<keyword evidence="3" id="KW-1185">Reference proteome</keyword>
<feature type="region of interest" description="Disordered" evidence="1">
    <location>
        <begin position="41"/>
        <end position="60"/>
    </location>
</feature>
<feature type="compositionally biased region" description="Basic and acidic residues" evidence="1">
    <location>
        <begin position="43"/>
        <end position="60"/>
    </location>
</feature>
<evidence type="ECO:0000313" key="3">
    <source>
        <dbReference type="Proteomes" id="UP001519460"/>
    </source>
</evidence>
<dbReference type="AlphaFoldDB" id="A0ABD0J8Z8"/>
<evidence type="ECO:0000256" key="1">
    <source>
        <dbReference type="SAM" id="MobiDB-lite"/>
    </source>
</evidence>
<proteinExistence type="predicted"/>
<evidence type="ECO:0000313" key="2">
    <source>
        <dbReference type="EMBL" id="KAK7466039.1"/>
    </source>
</evidence>